<dbReference type="Proteomes" id="UP001140949">
    <property type="component" value="Unassembled WGS sequence"/>
</dbReference>
<evidence type="ECO:0000256" key="1">
    <source>
        <dbReference type="ARBA" id="ARBA00010954"/>
    </source>
</evidence>
<dbReference type="PANTHER" id="PTHR12832">
    <property type="entry name" value="TESTIS-SPECIFIC PROTEIN PBS13 T-COMPLEX 11"/>
    <property type="match status" value="1"/>
</dbReference>
<evidence type="ECO:0000256" key="2">
    <source>
        <dbReference type="SAM" id="Coils"/>
    </source>
</evidence>
<feature type="region of interest" description="Disordered" evidence="3">
    <location>
        <begin position="1"/>
        <end position="22"/>
    </location>
</feature>
<evidence type="ECO:0008006" key="6">
    <source>
        <dbReference type="Google" id="ProtNLM"/>
    </source>
</evidence>
<evidence type="ECO:0000313" key="4">
    <source>
        <dbReference type="EMBL" id="KAJ6792098.1"/>
    </source>
</evidence>
<feature type="compositionally biased region" description="Low complexity" evidence="3">
    <location>
        <begin position="600"/>
        <end position="619"/>
    </location>
</feature>
<gene>
    <name evidence="4" type="ORF">M6B38_242085</name>
</gene>
<feature type="region of interest" description="Disordered" evidence="3">
    <location>
        <begin position="66"/>
        <end position="87"/>
    </location>
</feature>
<reference evidence="4" key="2">
    <citation type="submission" date="2023-04" db="EMBL/GenBank/DDBJ databases">
        <authorList>
            <person name="Bruccoleri R.E."/>
            <person name="Oakeley E.J."/>
            <person name="Faust A.-M."/>
            <person name="Dessus-Babus S."/>
            <person name="Altorfer M."/>
            <person name="Burckhardt D."/>
            <person name="Oertli M."/>
            <person name="Naumann U."/>
            <person name="Petersen F."/>
            <person name="Wong J."/>
        </authorList>
    </citation>
    <scope>NUCLEOTIDE SEQUENCE</scope>
    <source>
        <strain evidence="4">GSM-AAB239-AS_SAM_17_03QT</strain>
        <tissue evidence="4">Leaf</tissue>
    </source>
</reference>
<dbReference type="GO" id="GO:0007165">
    <property type="term" value="P:signal transduction"/>
    <property type="evidence" value="ECO:0007669"/>
    <property type="project" value="TreeGrafter"/>
</dbReference>
<dbReference type="InterPro" id="IPR008862">
    <property type="entry name" value="Tcp11"/>
</dbReference>
<keyword evidence="2" id="KW-0175">Coiled coil</keyword>
<accession>A0AAX6DK62</accession>
<dbReference type="Pfam" id="PF05794">
    <property type="entry name" value="Tcp11"/>
    <property type="match status" value="1"/>
</dbReference>
<feature type="region of interest" description="Disordered" evidence="3">
    <location>
        <begin position="919"/>
        <end position="943"/>
    </location>
</feature>
<sequence>MDAESPDKGGAAVALEFPTGDSPAKVPLRIRRRLLEGRGGGGPASVEEIEAKLKEADLRRQQFHEWLSSKARPKPRSPSWSSQEDDLGQRLEAKLNAAEQKRLNLLTKAQMRLARLDELRQAAKTGVEIRYEKEREELGTRVESRVQQAEANRMRLLKDHMQRRAAVQERKARLLTQRMIRENKYKECVRSAIFQKRVAAEKKRLRLLEEEKTRVHARVMQVRRVAKNVYHRRESERRNLKEKLENRLQRARRQRAEYLRQRGSPQSSAHIIWNKHGDVLARKLARCWRQFVRLSKTTFSLAKSYAALGINEKVAKSMPFEQLALRIESAATLQAVKALLDRLESRFFLTQLSSSSNPNPENIDHLLKRLASPIKRTTPNRATRTRGVAKKGSNRELRNLQSNKLSRYPVRVVLCAYMILGHPNAVFSGQGEREVALRDSAANFVREFELMVKIILDGCLSRLSSPDFMSDDCDHQESSVSLPRKHTFRSQLSAFDAAWRSYLYCFVVWKIKDARSLEDDLVRTACQLELSMMQTCKLTSGGQTCDLTHDMKAVQKQVTEDQKLLREKVLHLGGSAGVVRMESALSETRSKFFEEKDTGPPSVSPVAQVPSLSPSSSSVQHMDSESNGRSSHVVRSLFGNASSPVKVGTKTQSLSAEFSCANSRQPPTENEVLVNEIVHGGWSTSTDKEETGLKSKIKETMEKAFWDGIIDSLKEDSSDYSRIVGLVKEVRDELSEMAPQNWKKEILDSIDLDILSQLLESGTQDTEYLGRIMEYALVMVQKLSAPAKEAEMKKAHNELLNELASLARSDGKEIKYFFIAVIKGLRFVLEEIQTLKKEISRARIQMMEPIIKGSAGMEYLQKAFAERYGPPVAASLPLTVQWISSLGSSTEEEWNEHINSLSPPTSSHGLPIGTALRTGGSIPLAGRNSFASDDSGDDEKPECSGEKLDILLRLGLLKLASGIEGLTKETVPETLELNVLRLRSVQSQLQQIIVVSTSMLVLRQILLSEKLVASPSEMESTISDTYERLFQLLDSKPDLGIEEIVDAIAGSSSDAKLQGLKEMIARMLTRSLQSNDAVFLKVSRSIYLAARALVLGGSGEKGVKQADVVLRRVGASILLDRVVKAAKVLIVVATVSGHVHEPWYRCLV</sequence>
<name>A0AAX6DK62_IRIPA</name>
<dbReference type="PANTHER" id="PTHR12832:SF11">
    <property type="entry name" value="LD23868P"/>
    <property type="match status" value="1"/>
</dbReference>
<evidence type="ECO:0000313" key="5">
    <source>
        <dbReference type="Proteomes" id="UP001140949"/>
    </source>
</evidence>
<proteinExistence type="inferred from homology"/>
<comment type="caution">
    <text evidence="4">The sequence shown here is derived from an EMBL/GenBank/DDBJ whole genome shotgun (WGS) entry which is preliminary data.</text>
</comment>
<organism evidence="4 5">
    <name type="scientific">Iris pallida</name>
    <name type="common">Sweet iris</name>
    <dbReference type="NCBI Taxonomy" id="29817"/>
    <lineage>
        <taxon>Eukaryota</taxon>
        <taxon>Viridiplantae</taxon>
        <taxon>Streptophyta</taxon>
        <taxon>Embryophyta</taxon>
        <taxon>Tracheophyta</taxon>
        <taxon>Spermatophyta</taxon>
        <taxon>Magnoliopsida</taxon>
        <taxon>Liliopsida</taxon>
        <taxon>Asparagales</taxon>
        <taxon>Iridaceae</taxon>
        <taxon>Iridoideae</taxon>
        <taxon>Irideae</taxon>
        <taxon>Iris</taxon>
    </lineage>
</organism>
<evidence type="ECO:0000256" key="3">
    <source>
        <dbReference type="SAM" id="MobiDB-lite"/>
    </source>
</evidence>
<keyword evidence="5" id="KW-1185">Reference proteome</keyword>
<comment type="similarity">
    <text evidence="1">Belongs to the TCP11 family.</text>
</comment>
<feature type="coiled-coil region" evidence="2">
    <location>
        <begin position="157"/>
        <end position="261"/>
    </location>
</feature>
<protein>
    <recommendedName>
        <fullName evidence="6">T-complex protein 11</fullName>
    </recommendedName>
</protein>
<dbReference type="EMBL" id="JANAVB010044214">
    <property type="protein sequence ID" value="KAJ6792098.1"/>
    <property type="molecule type" value="Genomic_DNA"/>
</dbReference>
<dbReference type="AlphaFoldDB" id="A0AAX6DK62"/>
<reference evidence="4" key="1">
    <citation type="journal article" date="2023" name="GigaByte">
        <title>Genome assembly of the bearded iris, Iris pallida Lam.</title>
        <authorList>
            <person name="Bruccoleri R.E."/>
            <person name="Oakeley E.J."/>
            <person name="Faust A.M.E."/>
            <person name="Altorfer M."/>
            <person name="Dessus-Babus S."/>
            <person name="Burckhardt D."/>
            <person name="Oertli M."/>
            <person name="Naumann U."/>
            <person name="Petersen F."/>
            <person name="Wong J."/>
        </authorList>
    </citation>
    <scope>NUCLEOTIDE SEQUENCE</scope>
    <source>
        <strain evidence="4">GSM-AAB239-AS_SAM_17_03QT</strain>
    </source>
</reference>
<feature type="region of interest" description="Disordered" evidence="3">
    <location>
        <begin position="592"/>
        <end position="631"/>
    </location>
</feature>